<proteinExistence type="predicted"/>
<dbReference type="EMBL" id="CP048649">
    <property type="protein sequence ID" value="QIB70685.1"/>
    <property type="molecule type" value="Genomic_DNA"/>
</dbReference>
<dbReference type="KEGG" id="abut:Ami103574_04435"/>
<accession>A0A858BZW4</accession>
<sequence length="90" mass="10274">MLEEVKDYLRVDGSDDDSQVKGLISAADIYLENAGAVKDYDNNLYKLAVKILVTHWYENRLPVGEVTEEMAFSLRHILLQLKYCYGGDET</sequence>
<organism evidence="1 2">
    <name type="scientific">Aminipila butyrica</name>
    <dbReference type="NCBI Taxonomy" id="433296"/>
    <lineage>
        <taxon>Bacteria</taxon>
        <taxon>Bacillati</taxon>
        <taxon>Bacillota</taxon>
        <taxon>Clostridia</taxon>
        <taxon>Peptostreptococcales</taxon>
        <taxon>Anaerovoracaceae</taxon>
        <taxon>Aminipila</taxon>
    </lineage>
</organism>
<protein>
    <submittedName>
        <fullName evidence="1">Phage gp6-like head-tail connector protein</fullName>
    </submittedName>
</protein>
<dbReference type="Pfam" id="PF05135">
    <property type="entry name" value="Phage_connect_1"/>
    <property type="match status" value="1"/>
</dbReference>
<evidence type="ECO:0000313" key="1">
    <source>
        <dbReference type="EMBL" id="QIB70685.1"/>
    </source>
</evidence>
<reference evidence="1 2" key="1">
    <citation type="submission" date="2020-02" db="EMBL/GenBank/DDBJ databases">
        <authorList>
            <person name="Kim Y.B."/>
            <person name="Roh S.W."/>
        </authorList>
    </citation>
    <scope>NUCLEOTIDE SEQUENCE [LARGE SCALE GENOMIC DNA]</scope>
    <source>
        <strain evidence="1 2">DSM 103574</strain>
    </source>
</reference>
<dbReference type="CDD" id="cd08054">
    <property type="entry name" value="gp6"/>
    <property type="match status" value="1"/>
</dbReference>
<dbReference type="InterPro" id="IPR021146">
    <property type="entry name" value="Phage_gp6-like_head-tail"/>
</dbReference>
<dbReference type="NCBIfam" id="TIGR01560">
    <property type="entry name" value="put_DNA_pack"/>
    <property type="match status" value="1"/>
</dbReference>
<dbReference type="InterPro" id="IPR006450">
    <property type="entry name" value="Phage_HK97_gp6-like"/>
</dbReference>
<dbReference type="Proteomes" id="UP000466848">
    <property type="component" value="Chromosome"/>
</dbReference>
<evidence type="ECO:0000313" key="2">
    <source>
        <dbReference type="Proteomes" id="UP000466848"/>
    </source>
</evidence>
<dbReference type="Gene3D" id="1.10.3230.30">
    <property type="entry name" value="Phage gp6-like head-tail connector protein"/>
    <property type="match status" value="1"/>
</dbReference>
<keyword evidence="2" id="KW-1185">Reference proteome</keyword>
<gene>
    <name evidence="1" type="ORF">Ami103574_04435</name>
</gene>
<name>A0A858BZW4_9FIRM</name>
<dbReference type="AlphaFoldDB" id="A0A858BZW4"/>